<sequence length="150" mass="16492">MRLTSFAFKDGGVMSAKYTCDGDNVSPPLIISDVPSDAVSLALIVDDPDAPGEVWVHWTLWGISPETDEIEEDTVPQGTTEGLTSFGGTGYGGPCPPTGSHHYFFKLYALDIELELDSEADKKEIEDAMREHIVEEARLIGIYSREKKKQ</sequence>
<dbReference type="EMBL" id="MHIX01000030">
    <property type="protein sequence ID" value="OGY58962.1"/>
    <property type="molecule type" value="Genomic_DNA"/>
</dbReference>
<dbReference type="Pfam" id="PF01161">
    <property type="entry name" value="PBP"/>
    <property type="match status" value="1"/>
</dbReference>
<dbReference type="NCBIfam" id="TIGR00481">
    <property type="entry name" value="YbhB/YbcL family Raf kinase inhibitor-like protein"/>
    <property type="match status" value="1"/>
</dbReference>
<evidence type="ECO:0000313" key="2">
    <source>
        <dbReference type="Proteomes" id="UP000178515"/>
    </source>
</evidence>
<dbReference type="STRING" id="1797689.A3F24_02065"/>
<accession>A0A1G1Z2U8</accession>
<organism evidence="1 2">
    <name type="scientific">Candidatus Colwellbacteria bacterium RIFCSPHIGHO2_12_FULL_44_17</name>
    <dbReference type="NCBI Taxonomy" id="1797689"/>
    <lineage>
        <taxon>Bacteria</taxon>
        <taxon>Candidatus Colwelliibacteriota</taxon>
    </lineage>
</organism>
<dbReference type="InterPro" id="IPR008914">
    <property type="entry name" value="PEBP"/>
</dbReference>
<proteinExistence type="predicted"/>
<protein>
    <recommendedName>
        <fullName evidence="3">Kinase inhibitor</fullName>
    </recommendedName>
</protein>
<evidence type="ECO:0000313" key="1">
    <source>
        <dbReference type="EMBL" id="OGY58962.1"/>
    </source>
</evidence>
<gene>
    <name evidence="1" type="ORF">A3F24_02065</name>
</gene>
<dbReference type="Gene3D" id="3.90.280.10">
    <property type="entry name" value="PEBP-like"/>
    <property type="match status" value="1"/>
</dbReference>
<dbReference type="InterPro" id="IPR005247">
    <property type="entry name" value="YbhB_YbcL/LppC-like"/>
</dbReference>
<dbReference type="AlphaFoldDB" id="A0A1G1Z2U8"/>
<reference evidence="1 2" key="1">
    <citation type="journal article" date="2016" name="Nat. Commun.">
        <title>Thousands of microbial genomes shed light on interconnected biogeochemical processes in an aquifer system.</title>
        <authorList>
            <person name="Anantharaman K."/>
            <person name="Brown C.T."/>
            <person name="Hug L.A."/>
            <person name="Sharon I."/>
            <person name="Castelle C.J."/>
            <person name="Probst A.J."/>
            <person name="Thomas B.C."/>
            <person name="Singh A."/>
            <person name="Wilkins M.J."/>
            <person name="Karaoz U."/>
            <person name="Brodie E.L."/>
            <person name="Williams K.H."/>
            <person name="Hubbard S.S."/>
            <person name="Banfield J.F."/>
        </authorList>
    </citation>
    <scope>NUCLEOTIDE SEQUENCE [LARGE SCALE GENOMIC DNA]</scope>
</reference>
<dbReference type="PANTHER" id="PTHR30289">
    <property type="entry name" value="UNCHARACTERIZED PROTEIN YBCL-RELATED"/>
    <property type="match status" value="1"/>
</dbReference>
<dbReference type="CDD" id="cd00865">
    <property type="entry name" value="PEBP_bact_arch"/>
    <property type="match status" value="1"/>
</dbReference>
<comment type="caution">
    <text evidence="1">The sequence shown here is derived from an EMBL/GenBank/DDBJ whole genome shotgun (WGS) entry which is preliminary data.</text>
</comment>
<dbReference type="InterPro" id="IPR036610">
    <property type="entry name" value="PEBP-like_sf"/>
</dbReference>
<dbReference type="SUPFAM" id="SSF49777">
    <property type="entry name" value="PEBP-like"/>
    <property type="match status" value="1"/>
</dbReference>
<dbReference type="PANTHER" id="PTHR30289:SF1">
    <property type="entry name" value="PEBP (PHOSPHATIDYLETHANOLAMINE-BINDING PROTEIN) FAMILY PROTEIN"/>
    <property type="match status" value="1"/>
</dbReference>
<evidence type="ECO:0008006" key="3">
    <source>
        <dbReference type="Google" id="ProtNLM"/>
    </source>
</evidence>
<name>A0A1G1Z2U8_9BACT</name>
<dbReference type="Proteomes" id="UP000178515">
    <property type="component" value="Unassembled WGS sequence"/>
</dbReference>